<proteinExistence type="predicted"/>
<sequence length="84" mass="9217">MPPTQPRCAADAAVGGAADDTATESTAVSIHFLCRLTVVAIRHPPPSPSTIHYRPDRPSVRWRFASRIRLTAPNPHRSRRPAEP</sequence>
<accession>B8B9P6</accession>
<name>B8B9P6_ORYSI</name>
<protein>
    <submittedName>
        <fullName evidence="2">Uncharacterized protein</fullName>
    </submittedName>
</protein>
<evidence type="ECO:0000313" key="2">
    <source>
        <dbReference type="EMBL" id="EEC83355.1"/>
    </source>
</evidence>
<organism evidence="2 3">
    <name type="scientific">Oryza sativa subsp. indica</name>
    <name type="common">Rice</name>
    <dbReference type="NCBI Taxonomy" id="39946"/>
    <lineage>
        <taxon>Eukaryota</taxon>
        <taxon>Viridiplantae</taxon>
        <taxon>Streptophyta</taxon>
        <taxon>Embryophyta</taxon>
        <taxon>Tracheophyta</taxon>
        <taxon>Spermatophyta</taxon>
        <taxon>Magnoliopsida</taxon>
        <taxon>Liliopsida</taxon>
        <taxon>Poales</taxon>
        <taxon>Poaceae</taxon>
        <taxon>BOP clade</taxon>
        <taxon>Oryzoideae</taxon>
        <taxon>Oryzeae</taxon>
        <taxon>Oryzinae</taxon>
        <taxon>Oryza</taxon>
        <taxon>Oryza sativa</taxon>
    </lineage>
</organism>
<feature type="compositionally biased region" description="Low complexity" evidence="1">
    <location>
        <begin position="9"/>
        <end position="20"/>
    </location>
</feature>
<feature type="region of interest" description="Disordered" evidence="1">
    <location>
        <begin position="1"/>
        <end position="20"/>
    </location>
</feature>
<dbReference type="Gramene" id="BGIOSGA028439-TA">
    <property type="protein sequence ID" value="BGIOSGA028439-PA"/>
    <property type="gene ID" value="BGIOSGA028439"/>
</dbReference>
<reference evidence="2 3" key="1">
    <citation type="journal article" date="2005" name="PLoS Biol.">
        <title>The genomes of Oryza sativa: a history of duplications.</title>
        <authorList>
            <person name="Yu J."/>
            <person name="Wang J."/>
            <person name="Lin W."/>
            <person name="Li S."/>
            <person name="Li H."/>
            <person name="Zhou J."/>
            <person name="Ni P."/>
            <person name="Dong W."/>
            <person name="Hu S."/>
            <person name="Zeng C."/>
            <person name="Zhang J."/>
            <person name="Zhang Y."/>
            <person name="Li R."/>
            <person name="Xu Z."/>
            <person name="Li S."/>
            <person name="Li X."/>
            <person name="Zheng H."/>
            <person name="Cong L."/>
            <person name="Lin L."/>
            <person name="Yin J."/>
            <person name="Geng J."/>
            <person name="Li G."/>
            <person name="Shi J."/>
            <person name="Liu J."/>
            <person name="Lv H."/>
            <person name="Li J."/>
            <person name="Wang J."/>
            <person name="Deng Y."/>
            <person name="Ran L."/>
            <person name="Shi X."/>
            <person name="Wang X."/>
            <person name="Wu Q."/>
            <person name="Li C."/>
            <person name="Ren X."/>
            <person name="Wang J."/>
            <person name="Wang X."/>
            <person name="Li D."/>
            <person name="Liu D."/>
            <person name="Zhang X."/>
            <person name="Ji Z."/>
            <person name="Zhao W."/>
            <person name="Sun Y."/>
            <person name="Zhang Z."/>
            <person name="Bao J."/>
            <person name="Han Y."/>
            <person name="Dong L."/>
            <person name="Ji J."/>
            <person name="Chen P."/>
            <person name="Wu S."/>
            <person name="Liu J."/>
            <person name="Xiao Y."/>
            <person name="Bu D."/>
            <person name="Tan J."/>
            <person name="Yang L."/>
            <person name="Ye C."/>
            <person name="Zhang J."/>
            <person name="Xu J."/>
            <person name="Zhou Y."/>
            <person name="Yu Y."/>
            <person name="Zhang B."/>
            <person name="Zhuang S."/>
            <person name="Wei H."/>
            <person name="Liu B."/>
            <person name="Lei M."/>
            <person name="Yu H."/>
            <person name="Li Y."/>
            <person name="Xu H."/>
            <person name="Wei S."/>
            <person name="He X."/>
            <person name="Fang L."/>
            <person name="Zhang Z."/>
            <person name="Zhang Y."/>
            <person name="Huang X."/>
            <person name="Su Z."/>
            <person name="Tong W."/>
            <person name="Li J."/>
            <person name="Tong Z."/>
            <person name="Li S."/>
            <person name="Ye J."/>
            <person name="Wang L."/>
            <person name="Fang L."/>
            <person name="Lei T."/>
            <person name="Chen C."/>
            <person name="Chen H."/>
            <person name="Xu Z."/>
            <person name="Li H."/>
            <person name="Huang H."/>
            <person name="Zhang F."/>
            <person name="Xu H."/>
            <person name="Li N."/>
            <person name="Zhao C."/>
            <person name="Li S."/>
            <person name="Dong L."/>
            <person name="Huang Y."/>
            <person name="Li L."/>
            <person name="Xi Y."/>
            <person name="Qi Q."/>
            <person name="Li W."/>
            <person name="Zhang B."/>
            <person name="Hu W."/>
            <person name="Zhang Y."/>
            <person name="Tian X."/>
            <person name="Jiao Y."/>
            <person name="Liang X."/>
            <person name="Jin J."/>
            <person name="Gao L."/>
            <person name="Zheng W."/>
            <person name="Hao B."/>
            <person name="Liu S."/>
            <person name="Wang W."/>
            <person name="Yuan L."/>
            <person name="Cao M."/>
            <person name="McDermott J."/>
            <person name="Samudrala R."/>
            <person name="Wang J."/>
            <person name="Wong G.K."/>
            <person name="Yang H."/>
        </authorList>
    </citation>
    <scope>NUCLEOTIDE SEQUENCE [LARGE SCALE GENOMIC DNA]</scope>
    <source>
        <strain evidence="3">cv. 93-11</strain>
    </source>
</reference>
<gene>
    <name evidence="2" type="ORF">OsI_28761</name>
</gene>
<dbReference type="EMBL" id="CM000133">
    <property type="protein sequence ID" value="EEC83355.1"/>
    <property type="molecule type" value="Genomic_DNA"/>
</dbReference>
<keyword evidence="3" id="KW-1185">Reference proteome</keyword>
<evidence type="ECO:0000256" key="1">
    <source>
        <dbReference type="SAM" id="MobiDB-lite"/>
    </source>
</evidence>
<dbReference type="HOGENOM" id="CLU_2531502_0_0_1"/>
<dbReference type="AlphaFoldDB" id="B8B9P6"/>
<dbReference type="Proteomes" id="UP000007015">
    <property type="component" value="Chromosome 8"/>
</dbReference>
<evidence type="ECO:0000313" key="3">
    <source>
        <dbReference type="Proteomes" id="UP000007015"/>
    </source>
</evidence>